<dbReference type="Pfam" id="PF01068">
    <property type="entry name" value="DNA_ligase_A_M"/>
    <property type="match status" value="1"/>
</dbReference>
<keyword evidence="8" id="KW-1185">Reference proteome</keyword>
<comment type="caution">
    <text evidence="7">The sequence shown here is derived from an EMBL/GenBank/DDBJ whole genome shotgun (WGS) entry which is preliminary data.</text>
</comment>
<feature type="compositionally biased region" description="Basic and acidic residues" evidence="5">
    <location>
        <begin position="1"/>
        <end position="17"/>
    </location>
</feature>
<organism evidence="7 8">
    <name type="scientific">Phragmitibacter flavus</name>
    <dbReference type="NCBI Taxonomy" id="2576071"/>
    <lineage>
        <taxon>Bacteria</taxon>
        <taxon>Pseudomonadati</taxon>
        <taxon>Verrucomicrobiota</taxon>
        <taxon>Verrucomicrobiia</taxon>
        <taxon>Verrucomicrobiales</taxon>
        <taxon>Verrucomicrobiaceae</taxon>
        <taxon>Phragmitibacter</taxon>
    </lineage>
</organism>
<dbReference type="RefSeq" id="WP_138084149.1">
    <property type="nucleotide sequence ID" value="NZ_VAUV01000001.1"/>
</dbReference>
<evidence type="ECO:0000313" key="8">
    <source>
        <dbReference type="Proteomes" id="UP000306196"/>
    </source>
</evidence>
<evidence type="ECO:0000256" key="1">
    <source>
        <dbReference type="ARBA" id="ARBA00007572"/>
    </source>
</evidence>
<dbReference type="AlphaFoldDB" id="A0A5R8KKQ2"/>
<dbReference type="PROSITE" id="PS50160">
    <property type="entry name" value="DNA_LIGASE_A3"/>
    <property type="match status" value="1"/>
</dbReference>
<dbReference type="NCBIfam" id="TIGR02779">
    <property type="entry name" value="NHEJ_ligase_lig"/>
    <property type="match status" value="1"/>
</dbReference>
<dbReference type="PROSITE" id="PS00697">
    <property type="entry name" value="DNA_LIGASE_A1"/>
    <property type="match status" value="1"/>
</dbReference>
<evidence type="ECO:0000256" key="4">
    <source>
        <dbReference type="ARBA" id="ARBA00034003"/>
    </source>
</evidence>
<dbReference type="GO" id="GO:0005524">
    <property type="term" value="F:ATP binding"/>
    <property type="evidence" value="ECO:0007669"/>
    <property type="project" value="InterPro"/>
</dbReference>
<dbReference type="GO" id="GO:0006281">
    <property type="term" value="P:DNA repair"/>
    <property type="evidence" value="ECO:0007669"/>
    <property type="project" value="InterPro"/>
</dbReference>
<protein>
    <recommendedName>
        <fullName evidence="2">DNA ligase (ATP)</fullName>
        <ecNumber evidence="2">6.5.1.1</ecNumber>
    </recommendedName>
</protein>
<dbReference type="InterPro" id="IPR016059">
    <property type="entry name" value="DNA_ligase_ATP-dep_CS"/>
</dbReference>
<dbReference type="Pfam" id="PF04679">
    <property type="entry name" value="DNA_ligase_A_C"/>
    <property type="match status" value="1"/>
</dbReference>
<evidence type="ECO:0000259" key="6">
    <source>
        <dbReference type="PROSITE" id="PS50160"/>
    </source>
</evidence>
<comment type="catalytic activity">
    <reaction evidence="4">
        <text>ATP + (deoxyribonucleotide)n-3'-hydroxyl + 5'-phospho-(deoxyribonucleotide)m = (deoxyribonucleotide)n+m + AMP + diphosphate.</text>
        <dbReference type="EC" id="6.5.1.1"/>
    </reaction>
</comment>
<evidence type="ECO:0000256" key="5">
    <source>
        <dbReference type="SAM" id="MobiDB-lite"/>
    </source>
</evidence>
<dbReference type="InterPro" id="IPR050191">
    <property type="entry name" value="ATP-dep_DNA_ligase"/>
</dbReference>
<gene>
    <name evidence="7" type="ORF">FEM03_00145</name>
</gene>
<dbReference type="OrthoDB" id="9802472at2"/>
<evidence type="ECO:0000313" key="7">
    <source>
        <dbReference type="EMBL" id="TLD72525.1"/>
    </source>
</evidence>
<dbReference type="InterPro" id="IPR012309">
    <property type="entry name" value="DNA_ligase_ATP-dep_C"/>
</dbReference>
<feature type="region of interest" description="Disordered" evidence="5">
    <location>
        <begin position="1"/>
        <end position="28"/>
    </location>
</feature>
<dbReference type="SUPFAM" id="SSF50249">
    <property type="entry name" value="Nucleic acid-binding proteins"/>
    <property type="match status" value="1"/>
</dbReference>
<dbReference type="GO" id="GO:0006310">
    <property type="term" value="P:DNA recombination"/>
    <property type="evidence" value="ECO:0007669"/>
    <property type="project" value="InterPro"/>
</dbReference>
<dbReference type="Gene3D" id="3.30.1490.70">
    <property type="match status" value="1"/>
</dbReference>
<dbReference type="GO" id="GO:0003910">
    <property type="term" value="F:DNA ligase (ATP) activity"/>
    <property type="evidence" value="ECO:0007669"/>
    <property type="project" value="UniProtKB-EC"/>
</dbReference>
<dbReference type="PANTHER" id="PTHR45674">
    <property type="entry name" value="DNA LIGASE 1/3 FAMILY MEMBER"/>
    <property type="match status" value="1"/>
</dbReference>
<dbReference type="EC" id="6.5.1.1" evidence="2"/>
<dbReference type="NCBIfam" id="TIGR02777">
    <property type="entry name" value="LigD_PE_dom"/>
    <property type="match status" value="1"/>
</dbReference>
<dbReference type="PANTHER" id="PTHR45674:SF4">
    <property type="entry name" value="DNA LIGASE 1"/>
    <property type="match status" value="1"/>
</dbReference>
<dbReference type="CDD" id="cd07906">
    <property type="entry name" value="Adenylation_DNA_ligase_LigD_LigC"/>
    <property type="match status" value="1"/>
</dbReference>
<sequence length="519" mass="57952">MSLTEYRRKRDFNRTAEPDGSGKGGSSKARHFVIQKHAASSLHFDFRLQLGGTLVSWAVPKGMPMKKGEKRLAIKVEDHPLSYINFEGIIPKGEYGGGTVQVWEYGTFKPLSRSPLKELSGGKLHVILTGTKLNGEWYLVRLREENQWLIIRGGEDHPKLTKDQISQSALSGKTLQELAKPSSKTKTKSPPAVPVTFEFVEPMKAVSVKTPPTGDWIYEVKFDGFRIGAYKHGDEVRLLSRTQHDLTDRFIEIADAIRALKVDQVIIDGELVALDEQGRSSFQSLQASELGREQPQLRFYAFDLISLHGKSFIQQPLEKRKKKLQSLLPARSSLLSFSTSLGSDAELLLKKASELGFEGIIGKRAKSIYESGQRSGAWIKLKLVSEQEFVIGGYTEPSGTRQHFGAILVGVHEKGKLVCAGKVGTGFNSASLLDLFRRLSKLSRQSCPFVNLPEETQGRYGQGITASVMKKCHWVQPKLVCQVKFAEWTRDGKLRHPVYLGLRADKPAKEVIREPHSRS</sequence>
<name>A0A5R8KKQ2_9BACT</name>
<dbReference type="CDD" id="cd07971">
    <property type="entry name" value="OBF_DNA_ligase_LigD"/>
    <property type="match status" value="1"/>
</dbReference>
<dbReference type="Pfam" id="PF13298">
    <property type="entry name" value="LigD_N"/>
    <property type="match status" value="1"/>
</dbReference>
<dbReference type="InterPro" id="IPR012310">
    <property type="entry name" value="DNA_ligase_ATP-dep_cent"/>
</dbReference>
<evidence type="ECO:0000256" key="3">
    <source>
        <dbReference type="ARBA" id="ARBA00022598"/>
    </source>
</evidence>
<evidence type="ECO:0000256" key="2">
    <source>
        <dbReference type="ARBA" id="ARBA00012727"/>
    </source>
</evidence>
<keyword evidence="3 7" id="KW-0436">Ligase</keyword>
<dbReference type="Gene3D" id="2.40.50.140">
    <property type="entry name" value="Nucleic acid-binding proteins"/>
    <property type="match status" value="1"/>
</dbReference>
<proteinExistence type="inferred from homology"/>
<dbReference type="InterPro" id="IPR014146">
    <property type="entry name" value="LigD_ligase_dom"/>
</dbReference>
<accession>A0A5R8KKQ2</accession>
<dbReference type="SUPFAM" id="SSF56091">
    <property type="entry name" value="DNA ligase/mRNA capping enzyme, catalytic domain"/>
    <property type="match status" value="1"/>
</dbReference>
<dbReference type="EMBL" id="VAUV01000001">
    <property type="protein sequence ID" value="TLD72525.1"/>
    <property type="molecule type" value="Genomic_DNA"/>
</dbReference>
<dbReference type="Proteomes" id="UP000306196">
    <property type="component" value="Unassembled WGS sequence"/>
</dbReference>
<reference evidence="7 8" key="1">
    <citation type="submission" date="2019-05" db="EMBL/GenBank/DDBJ databases">
        <title>Verrucobacter flavum gen. nov., sp. nov. a new member of the family Verrucomicrobiaceae.</title>
        <authorList>
            <person name="Szuroczki S."/>
            <person name="Abbaszade G."/>
            <person name="Szabo A."/>
            <person name="Felfoldi T."/>
            <person name="Schumann P."/>
            <person name="Boka K."/>
            <person name="Keki Z."/>
            <person name="Toumi M."/>
            <person name="Toth E."/>
        </authorList>
    </citation>
    <scope>NUCLEOTIDE SEQUENCE [LARGE SCALE GENOMIC DNA]</scope>
    <source>
        <strain evidence="7 8">MG-N-17</strain>
    </source>
</reference>
<dbReference type="Gene3D" id="3.30.470.30">
    <property type="entry name" value="DNA ligase/mRNA capping enzyme"/>
    <property type="match status" value="1"/>
</dbReference>
<dbReference type="InterPro" id="IPR012340">
    <property type="entry name" value="NA-bd_OB-fold"/>
</dbReference>
<comment type="similarity">
    <text evidence="1">Belongs to the ATP-dependent DNA ligase family.</text>
</comment>
<feature type="domain" description="ATP-dependent DNA ligase family profile" evidence="6">
    <location>
        <begin position="290"/>
        <end position="382"/>
    </location>
</feature>
<dbReference type="InterPro" id="IPR014144">
    <property type="entry name" value="LigD_PE_domain"/>
</dbReference>